<keyword evidence="9" id="KW-1133">Transmembrane helix</keyword>
<dbReference type="SUPFAM" id="SSF47384">
    <property type="entry name" value="Homodimeric domain of signal transducing histidine kinase"/>
    <property type="match status" value="1"/>
</dbReference>
<dbReference type="InterPro" id="IPR000160">
    <property type="entry name" value="GGDEF_dom"/>
</dbReference>
<evidence type="ECO:0000259" key="10">
    <source>
        <dbReference type="PROSITE" id="PS50109"/>
    </source>
</evidence>
<dbReference type="Gene3D" id="3.20.20.450">
    <property type="entry name" value="EAL domain"/>
    <property type="match status" value="1"/>
</dbReference>
<feature type="transmembrane region" description="Helical" evidence="9">
    <location>
        <begin position="12"/>
        <end position="32"/>
    </location>
</feature>
<comment type="catalytic activity">
    <reaction evidence="1">
        <text>ATP + protein L-histidine = ADP + protein N-phospho-L-histidine.</text>
        <dbReference type="EC" id="2.7.13.3"/>
    </reaction>
</comment>
<feature type="domain" description="MHYT" evidence="15">
    <location>
        <begin position="9"/>
        <end position="201"/>
    </location>
</feature>
<dbReference type="Gene3D" id="3.30.565.10">
    <property type="entry name" value="Histidine kinase-like ATPase, C-terminal domain"/>
    <property type="match status" value="1"/>
</dbReference>
<dbReference type="InterPro" id="IPR001610">
    <property type="entry name" value="PAC"/>
</dbReference>
<dbReference type="SMART" id="SM00267">
    <property type="entry name" value="GGDEF"/>
    <property type="match status" value="1"/>
</dbReference>
<dbReference type="EC" id="2.7.13.3" evidence="2"/>
<evidence type="ECO:0000259" key="12">
    <source>
        <dbReference type="PROSITE" id="PS50113"/>
    </source>
</evidence>
<feature type="domain" description="PAC" evidence="12">
    <location>
        <begin position="1146"/>
        <end position="1198"/>
    </location>
</feature>
<evidence type="ECO:0000256" key="5">
    <source>
        <dbReference type="ARBA" id="ARBA00022741"/>
    </source>
</evidence>
<feature type="transmembrane region" description="Helical" evidence="9">
    <location>
        <begin position="216"/>
        <end position="235"/>
    </location>
</feature>
<dbReference type="CDD" id="cd01949">
    <property type="entry name" value="GGDEF"/>
    <property type="match status" value="1"/>
</dbReference>
<name>A0ABV6KHM4_9BACI</name>
<dbReference type="SUPFAM" id="SSF141868">
    <property type="entry name" value="EAL domain-like"/>
    <property type="match status" value="1"/>
</dbReference>
<dbReference type="InterPro" id="IPR035919">
    <property type="entry name" value="EAL_sf"/>
</dbReference>
<dbReference type="InterPro" id="IPR043128">
    <property type="entry name" value="Rev_trsase/Diguanyl_cyclase"/>
</dbReference>
<keyword evidence="3" id="KW-0597">Phosphoprotein</keyword>
<dbReference type="CDD" id="cd00082">
    <property type="entry name" value="HisKA"/>
    <property type="match status" value="1"/>
</dbReference>
<accession>A0ABV6KHM4</accession>
<dbReference type="InterPro" id="IPR000700">
    <property type="entry name" value="PAS-assoc_C"/>
</dbReference>
<dbReference type="InterPro" id="IPR003661">
    <property type="entry name" value="HisK_dim/P_dom"/>
</dbReference>
<feature type="transmembrane region" description="Helical" evidence="9">
    <location>
        <begin position="178"/>
        <end position="196"/>
    </location>
</feature>
<evidence type="ECO:0000313" key="17">
    <source>
        <dbReference type="Proteomes" id="UP001589838"/>
    </source>
</evidence>
<dbReference type="InterPro" id="IPR013767">
    <property type="entry name" value="PAS_fold"/>
</dbReference>
<dbReference type="Pfam" id="PF00990">
    <property type="entry name" value="GGDEF"/>
    <property type="match status" value="1"/>
</dbReference>
<feature type="domain" description="PAC" evidence="12">
    <location>
        <begin position="325"/>
        <end position="376"/>
    </location>
</feature>
<dbReference type="PRINTS" id="PR00344">
    <property type="entry name" value="BCTRLSENSOR"/>
</dbReference>
<evidence type="ECO:0000256" key="7">
    <source>
        <dbReference type="ARBA" id="ARBA00022840"/>
    </source>
</evidence>
<dbReference type="InterPro" id="IPR004358">
    <property type="entry name" value="Sig_transdc_His_kin-like_C"/>
</dbReference>
<keyword evidence="4" id="KW-0808">Transferase</keyword>
<evidence type="ECO:0000256" key="4">
    <source>
        <dbReference type="ARBA" id="ARBA00022679"/>
    </source>
</evidence>
<dbReference type="PANTHER" id="PTHR44757">
    <property type="entry name" value="DIGUANYLATE CYCLASE DGCP"/>
    <property type="match status" value="1"/>
</dbReference>
<feature type="domain" description="PAS" evidence="11">
    <location>
        <begin position="377"/>
        <end position="447"/>
    </location>
</feature>
<dbReference type="InterPro" id="IPR036097">
    <property type="entry name" value="HisK_dim/P_sf"/>
</dbReference>
<dbReference type="InterPro" id="IPR005467">
    <property type="entry name" value="His_kinase_dom"/>
</dbReference>
<feature type="domain" description="PAS" evidence="11">
    <location>
        <begin position="1073"/>
        <end position="1143"/>
    </location>
</feature>
<dbReference type="SMART" id="SM00388">
    <property type="entry name" value="HisKA"/>
    <property type="match status" value="1"/>
</dbReference>
<feature type="transmembrane region" description="Helical" evidence="9">
    <location>
        <begin position="140"/>
        <end position="158"/>
    </location>
</feature>
<evidence type="ECO:0000256" key="3">
    <source>
        <dbReference type="ARBA" id="ARBA00022553"/>
    </source>
</evidence>
<dbReference type="Gene3D" id="1.10.287.130">
    <property type="match status" value="1"/>
</dbReference>
<evidence type="ECO:0000259" key="14">
    <source>
        <dbReference type="PROSITE" id="PS50887"/>
    </source>
</evidence>
<dbReference type="PROSITE" id="PS50883">
    <property type="entry name" value="EAL"/>
    <property type="match status" value="1"/>
</dbReference>
<keyword evidence="9" id="KW-0472">Membrane</keyword>
<dbReference type="PROSITE" id="PS50887">
    <property type="entry name" value="GGDEF"/>
    <property type="match status" value="1"/>
</dbReference>
<evidence type="ECO:0000256" key="1">
    <source>
        <dbReference type="ARBA" id="ARBA00000085"/>
    </source>
</evidence>
<dbReference type="InterPro" id="IPR029787">
    <property type="entry name" value="Nucleotide_cyclase"/>
</dbReference>
<dbReference type="Gene3D" id="3.30.450.20">
    <property type="entry name" value="PAS domain"/>
    <property type="match status" value="4"/>
</dbReference>
<dbReference type="Gene3D" id="3.30.70.270">
    <property type="match status" value="1"/>
</dbReference>
<evidence type="ECO:0000256" key="6">
    <source>
        <dbReference type="ARBA" id="ARBA00022777"/>
    </source>
</evidence>
<comment type="caution">
    <text evidence="16">The sequence shown here is derived from an EMBL/GenBank/DDBJ whole genome shotgun (WGS) entry which is preliminary data.</text>
</comment>
<keyword evidence="5" id="KW-0547">Nucleotide-binding</keyword>
<feature type="domain" description="Histidine kinase" evidence="10">
    <location>
        <begin position="1211"/>
        <end position="1414"/>
    </location>
</feature>
<reference evidence="16 17" key="1">
    <citation type="submission" date="2024-09" db="EMBL/GenBank/DDBJ databases">
        <authorList>
            <person name="Sun Q."/>
            <person name="Mori K."/>
        </authorList>
    </citation>
    <scope>NUCLEOTIDE SEQUENCE [LARGE SCALE GENOMIC DNA]</scope>
    <source>
        <strain evidence="16 17">NCAIM B.02610</strain>
    </source>
</reference>
<dbReference type="Pfam" id="PF02518">
    <property type="entry name" value="HATPase_c"/>
    <property type="match status" value="1"/>
</dbReference>
<evidence type="ECO:0000259" key="13">
    <source>
        <dbReference type="PROSITE" id="PS50883"/>
    </source>
</evidence>
<dbReference type="SUPFAM" id="SSF55874">
    <property type="entry name" value="ATPase domain of HSP90 chaperone/DNA topoisomerase II/histidine kinase"/>
    <property type="match status" value="1"/>
</dbReference>
<dbReference type="InterPro" id="IPR052155">
    <property type="entry name" value="Biofilm_reg_signaling"/>
</dbReference>
<dbReference type="InterPro" id="IPR000014">
    <property type="entry name" value="PAS"/>
</dbReference>
<dbReference type="InterPro" id="IPR036890">
    <property type="entry name" value="HATPase_C_sf"/>
</dbReference>
<evidence type="ECO:0000256" key="2">
    <source>
        <dbReference type="ARBA" id="ARBA00012438"/>
    </source>
</evidence>
<feature type="transmembrane region" description="Helical" evidence="9">
    <location>
        <begin position="44"/>
        <end position="68"/>
    </location>
</feature>
<dbReference type="InterPro" id="IPR001633">
    <property type="entry name" value="EAL_dom"/>
</dbReference>
<dbReference type="SUPFAM" id="SSF55073">
    <property type="entry name" value="Nucleotide cyclase"/>
    <property type="match status" value="1"/>
</dbReference>
<dbReference type="Pfam" id="PF00989">
    <property type="entry name" value="PAS"/>
    <property type="match status" value="1"/>
</dbReference>
<sequence>MITSILSNYNPILFAASTSIAILASYTGIDILSRLPMEKGKRRAFWLCSGTIVVGVGIYTAHFLSMMMFEFNHFYHISDLLLTLLISVGMTSIPMVLCLKAIQSQSHKDILIGGLTLGLSFVVIHYVAMHVSHEHIGYQPLSIVLSVFAAMIPAYFIFKKVVFIVSYNGNPSLYTQMIFGGLMGISIMAMHYLSLVGTTIINHEYIGHEEVLENNYSLSIFLGIGIMLTFFIFILSSRLDRKISIQSEKLSQSEQDYYSLFEQNPDIVAKLSLDGTILSANKAMEKITGYHKMEWKNHPVSMFIDHDFLEVTNEKFTEATKGRATHYESRLALKNGEVANVYMTNLPIINNGNIVGVYVIIKDITDKKKLLEQIEINEQRYKSLFDYNNDAVFSFDLLGHFTSVNKAVEQISGYPPSELMKKPFVDYIHPEDLSEALEAFAVSKQGKSQTLNCRIIHKDGGTIFCNVTSTPIIVNNDIVGVYGIAKDITKQKKTEEMIEHMAYHDYLTGLPNRNMLEKCLTEKLTVAESENQKVAILFIDLDRFKNINDTLGHSMGDLLLKEISKRLQETVNDQDLVFRQGGDEFIVLLHNANRSVASKMTKQILDVIATPIHINSYEIFTSPSIGIALYPDDGDHAETLIKNADFAMYQAKHDGKNTYHFYSNKKAGDFNPLVLEMELHRAIERNELVLYYQPKVNLKTGRVIGTEALLRWNHPTWGIVSPADFIPLAEETGLITPIGEWVLHTACTQMKKWNDQRAQALTISVNLSTKQFSQTKLVATVAKILKQSGLDPKCLELEITESMTADIDKTISTLLELKRLGVRISIDDFGTGFSSLNYLNQFPVDALKINESFVRELNQNPSNETIVQTIISLAHSLQLNVVAEGIETREQLVFLQQHLCDDGQGFFFSRPLSALEFNRNIDKVDSIVKEFGISTFVNERMWMEETLRIARKELQETVRRQQGMIFKVKKINNEFIHTLCDGELLYECGFIPEQIVGKTLFDFLPEKWAKNFTNAYVMAWRGEEHVTFEGQVKGNYYLIALNPIKRGGEVVEIVGSGINITKLKETEKALRESREKFKLIAENMSDLIAIFDLDGKITYASPSHETVLASSVSYFEGRNPINHIHRDDQPEYNEVFAETIKTKRSTQMELRWRKSDGTWLLLEALFTPVINENGQVGQVVGVARDITEKRKAEELLAKSEKLSIVGELAAGVAHEIRNPLTSIKGFVQLFKQGMMDEKYFPIIFDEFNRIEEIINEFLNLAKPQKMKLQRTNPVDLLNGIETLLAPEAHLKNVEILKEFEQHLPEILCDPNQLKQVFINLLKNSIDAMPNGGTLVLKTSLEEDNLLIRVLDTGMGISEERLEKLGEPFFSNKEKGTGLGLMLCYRIIHEHNGTITIKSKENVGTTVEVRVPVRVPGTSRKLSNEKGVG</sequence>
<dbReference type="SUPFAM" id="SSF55785">
    <property type="entry name" value="PYP-like sensor domain (PAS domain)"/>
    <property type="match status" value="4"/>
</dbReference>
<dbReference type="SMART" id="SM00387">
    <property type="entry name" value="HATPase_c"/>
    <property type="match status" value="1"/>
</dbReference>
<keyword evidence="7" id="KW-0067">ATP-binding</keyword>
<dbReference type="CDD" id="cd01948">
    <property type="entry name" value="EAL"/>
    <property type="match status" value="1"/>
</dbReference>
<dbReference type="Proteomes" id="UP001589838">
    <property type="component" value="Unassembled WGS sequence"/>
</dbReference>
<proteinExistence type="predicted"/>
<gene>
    <name evidence="16" type="ORF">ACFFHM_19205</name>
</gene>
<keyword evidence="6" id="KW-0418">Kinase</keyword>
<keyword evidence="9" id="KW-0812">Transmembrane</keyword>
<dbReference type="Pfam" id="PF00563">
    <property type="entry name" value="EAL"/>
    <property type="match status" value="1"/>
</dbReference>
<dbReference type="Pfam" id="PF00512">
    <property type="entry name" value="HisKA"/>
    <property type="match status" value="1"/>
</dbReference>
<dbReference type="RefSeq" id="WP_335963347.1">
    <property type="nucleotide sequence ID" value="NZ_JAXBLX010000048.1"/>
</dbReference>
<evidence type="ECO:0000256" key="8">
    <source>
        <dbReference type="ARBA" id="ARBA00023012"/>
    </source>
</evidence>
<protein>
    <recommendedName>
        <fullName evidence="2">histidine kinase</fullName>
        <ecNumber evidence="2">2.7.13.3</ecNumber>
    </recommendedName>
</protein>
<organism evidence="16 17">
    <name type="scientific">Halalkalibacter kiskunsagensis</name>
    <dbReference type="NCBI Taxonomy" id="1548599"/>
    <lineage>
        <taxon>Bacteria</taxon>
        <taxon>Bacillati</taxon>
        <taxon>Bacillota</taxon>
        <taxon>Bacilli</taxon>
        <taxon>Bacillales</taxon>
        <taxon>Bacillaceae</taxon>
        <taxon>Halalkalibacter</taxon>
    </lineage>
</organism>
<dbReference type="SMART" id="SM00091">
    <property type="entry name" value="PAS"/>
    <property type="match status" value="3"/>
</dbReference>
<dbReference type="PROSITE" id="PS50109">
    <property type="entry name" value="HIS_KIN"/>
    <property type="match status" value="1"/>
</dbReference>
<dbReference type="NCBIfam" id="TIGR00254">
    <property type="entry name" value="GGDEF"/>
    <property type="match status" value="1"/>
</dbReference>
<dbReference type="EMBL" id="JBHLUX010000080">
    <property type="protein sequence ID" value="MFC0472550.1"/>
    <property type="molecule type" value="Genomic_DNA"/>
</dbReference>
<evidence type="ECO:0000256" key="9">
    <source>
        <dbReference type="PROSITE-ProRule" id="PRU00244"/>
    </source>
</evidence>
<dbReference type="InterPro" id="IPR005330">
    <property type="entry name" value="MHYT_dom"/>
</dbReference>
<feature type="domain" description="PAS" evidence="11">
    <location>
        <begin position="253"/>
        <end position="294"/>
    </location>
</feature>
<dbReference type="InterPro" id="IPR035965">
    <property type="entry name" value="PAS-like_dom_sf"/>
</dbReference>
<feature type="domain" description="PAC" evidence="12">
    <location>
        <begin position="449"/>
        <end position="500"/>
    </location>
</feature>
<evidence type="ECO:0000313" key="16">
    <source>
        <dbReference type="EMBL" id="MFC0472550.1"/>
    </source>
</evidence>
<dbReference type="PANTHER" id="PTHR44757:SF2">
    <property type="entry name" value="BIOFILM ARCHITECTURE MAINTENANCE PROTEIN MBAA"/>
    <property type="match status" value="1"/>
</dbReference>
<dbReference type="InterPro" id="IPR013655">
    <property type="entry name" value="PAS_fold_3"/>
</dbReference>
<feature type="domain" description="GGDEF" evidence="14">
    <location>
        <begin position="532"/>
        <end position="664"/>
    </location>
</feature>
<dbReference type="CDD" id="cd00130">
    <property type="entry name" value="PAS"/>
    <property type="match status" value="3"/>
</dbReference>
<feature type="transmembrane region" description="Helical" evidence="9">
    <location>
        <begin position="80"/>
        <end position="98"/>
    </location>
</feature>
<dbReference type="NCBIfam" id="TIGR00229">
    <property type="entry name" value="sensory_box"/>
    <property type="match status" value="3"/>
</dbReference>
<dbReference type="PROSITE" id="PS50112">
    <property type="entry name" value="PAS"/>
    <property type="match status" value="3"/>
</dbReference>
<evidence type="ECO:0000259" key="15">
    <source>
        <dbReference type="PROSITE" id="PS50924"/>
    </source>
</evidence>
<keyword evidence="17" id="KW-1185">Reference proteome</keyword>
<dbReference type="InterPro" id="IPR003594">
    <property type="entry name" value="HATPase_dom"/>
</dbReference>
<dbReference type="PROSITE" id="PS50924">
    <property type="entry name" value="MHYT"/>
    <property type="match status" value="1"/>
</dbReference>
<dbReference type="Pfam" id="PF08447">
    <property type="entry name" value="PAS_3"/>
    <property type="match status" value="2"/>
</dbReference>
<evidence type="ECO:0000259" key="11">
    <source>
        <dbReference type="PROSITE" id="PS50112"/>
    </source>
</evidence>
<feature type="domain" description="EAL" evidence="13">
    <location>
        <begin position="672"/>
        <end position="925"/>
    </location>
</feature>
<feature type="transmembrane region" description="Helical" evidence="9">
    <location>
        <begin position="110"/>
        <end position="128"/>
    </location>
</feature>
<keyword evidence="8" id="KW-0902">Two-component regulatory system</keyword>
<dbReference type="SMART" id="SM00086">
    <property type="entry name" value="PAC"/>
    <property type="match status" value="3"/>
</dbReference>
<dbReference type="PROSITE" id="PS50113">
    <property type="entry name" value="PAC"/>
    <property type="match status" value="3"/>
</dbReference>
<dbReference type="SMART" id="SM00052">
    <property type="entry name" value="EAL"/>
    <property type="match status" value="1"/>
</dbReference>